<feature type="compositionally biased region" description="Basic and acidic residues" evidence="1">
    <location>
        <begin position="94"/>
        <end position="111"/>
    </location>
</feature>
<feature type="non-terminal residue" evidence="3">
    <location>
        <position position="1"/>
    </location>
</feature>
<feature type="compositionally biased region" description="Basic residues" evidence="1">
    <location>
        <begin position="112"/>
        <end position="121"/>
    </location>
</feature>
<evidence type="ECO:0000313" key="4">
    <source>
        <dbReference type="Proteomes" id="UP000553632"/>
    </source>
</evidence>
<organism evidence="3 4">
    <name type="scientific">Perkinsus olseni</name>
    <name type="common">Perkinsus atlanticus</name>
    <dbReference type="NCBI Taxonomy" id="32597"/>
    <lineage>
        <taxon>Eukaryota</taxon>
        <taxon>Sar</taxon>
        <taxon>Alveolata</taxon>
        <taxon>Perkinsozoa</taxon>
        <taxon>Perkinsea</taxon>
        <taxon>Perkinsida</taxon>
        <taxon>Perkinsidae</taxon>
        <taxon>Perkinsus</taxon>
    </lineage>
</organism>
<comment type="caution">
    <text evidence="3">The sequence shown here is derived from an EMBL/GenBank/DDBJ whole genome shotgun (WGS) entry which is preliminary data.</text>
</comment>
<evidence type="ECO:0000256" key="2">
    <source>
        <dbReference type="SAM" id="SignalP"/>
    </source>
</evidence>
<reference evidence="3 4" key="1">
    <citation type="submission" date="2020-04" db="EMBL/GenBank/DDBJ databases">
        <title>Perkinsus olseni comparative genomics.</title>
        <authorList>
            <person name="Bogema D.R."/>
        </authorList>
    </citation>
    <scope>NUCLEOTIDE SEQUENCE [LARGE SCALE GENOMIC DNA]</scope>
    <source>
        <strain evidence="3 4">ATCC PRA-207</strain>
    </source>
</reference>
<dbReference type="EMBL" id="JABANO010011497">
    <property type="protein sequence ID" value="KAF4743384.1"/>
    <property type="molecule type" value="Genomic_DNA"/>
</dbReference>
<keyword evidence="2" id="KW-0732">Signal</keyword>
<feature type="chain" id="PRO_5029457094" evidence="2">
    <location>
        <begin position="21"/>
        <end position="134"/>
    </location>
</feature>
<accession>A0A7J6TDL8</accession>
<protein>
    <submittedName>
        <fullName evidence="3">Uncharacterized protein</fullName>
    </submittedName>
</protein>
<evidence type="ECO:0000313" key="3">
    <source>
        <dbReference type="EMBL" id="KAF4743384.1"/>
    </source>
</evidence>
<name>A0A7J6TDL8_PEROL</name>
<dbReference type="AlphaFoldDB" id="A0A7J6TDL8"/>
<keyword evidence="4" id="KW-1185">Reference proteome</keyword>
<dbReference type="Proteomes" id="UP000553632">
    <property type="component" value="Unassembled WGS sequence"/>
</dbReference>
<evidence type="ECO:0000256" key="1">
    <source>
        <dbReference type="SAM" id="MobiDB-lite"/>
    </source>
</evidence>
<feature type="signal peptide" evidence="2">
    <location>
        <begin position="1"/>
        <end position="20"/>
    </location>
</feature>
<proteinExistence type="predicted"/>
<feature type="region of interest" description="Disordered" evidence="1">
    <location>
        <begin position="71"/>
        <end position="134"/>
    </location>
</feature>
<gene>
    <name evidence="3" type="ORF">FOZ63_016641</name>
</gene>
<sequence>MPLALGATAFIVLFLLGALGFKCSNLLQESMGAKPLRAATVESAQVVLYLVRGLATSWRQTEAAEKEVAARSEAEAKLTKPKAKAQPPTKRGKVKVEGDDDKGKKRAEPVKAKAKPAKKKAKKEEATEAICRPP</sequence>